<feature type="domain" description="Reverse transcriptase thumb" evidence="1">
    <location>
        <begin position="16"/>
        <end position="55"/>
    </location>
</feature>
<proteinExistence type="predicted"/>
<accession>A0A852P2R0</accession>
<dbReference type="EMBL" id="WBMZ01010499">
    <property type="protein sequence ID" value="NXY21266.1"/>
    <property type="molecule type" value="Genomic_DNA"/>
</dbReference>
<dbReference type="InterPro" id="IPR010661">
    <property type="entry name" value="RVT_thumb"/>
</dbReference>
<evidence type="ECO:0000313" key="2">
    <source>
        <dbReference type="EMBL" id="NXY21266.1"/>
    </source>
</evidence>
<feature type="non-terminal residue" evidence="2">
    <location>
        <position position="55"/>
    </location>
</feature>
<dbReference type="InterPro" id="IPR043128">
    <property type="entry name" value="Rev_trsase/Diguanyl_cyclase"/>
</dbReference>
<keyword evidence="3" id="KW-1185">Reference proteome</keyword>
<dbReference type="SUPFAM" id="SSF56672">
    <property type="entry name" value="DNA/RNA polymerases"/>
    <property type="match status" value="1"/>
</dbReference>
<organism evidence="2 3">
    <name type="scientific">Atrichornis clamosus</name>
    <dbReference type="NCBI Taxonomy" id="449594"/>
    <lineage>
        <taxon>Eukaryota</taxon>
        <taxon>Metazoa</taxon>
        <taxon>Chordata</taxon>
        <taxon>Craniata</taxon>
        <taxon>Vertebrata</taxon>
        <taxon>Euteleostomi</taxon>
        <taxon>Archelosauria</taxon>
        <taxon>Archosauria</taxon>
        <taxon>Dinosauria</taxon>
        <taxon>Saurischia</taxon>
        <taxon>Theropoda</taxon>
        <taxon>Coelurosauria</taxon>
        <taxon>Aves</taxon>
        <taxon>Neognathae</taxon>
        <taxon>Neoaves</taxon>
        <taxon>Telluraves</taxon>
        <taxon>Australaves</taxon>
        <taxon>Passeriformes</taxon>
        <taxon>Menuridae</taxon>
        <taxon>Atrichornis</taxon>
    </lineage>
</organism>
<protein>
    <submittedName>
        <fullName evidence="2">POK18 protein</fullName>
    </submittedName>
</protein>
<dbReference type="InterPro" id="IPR043502">
    <property type="entry name" value="DNA/RNA_pol_sf"/>
</dbReference>
<dbReference type="AlphaFoldDB" id="A0A852P2R0"/>
<name>A0A852P2R0_9PASS</name>
<evidence type="ECO:0000259" key="1">
    <source>
        <dbReference type="Pfam" id="PF06817"/>
    </source>
</evidence>
<dbReference type="Gene3D" id="3.30.70.270">
    <property type="match status" value="1"/>
</dbReference>
<evidence type="ECO:0000313" key="3">
    <source>
        <dbReference type="Proteomes" id="UP000658642"/>
    </source>
</evidence>
<feature type="non-terminal residue" evidence="2">
    <location>
        <position position="1"/>
    </location>
</feature>
<comment type="caution">
    <text evidence="2">The sequence shown here is derived from an EMBL/GenBank/DDBJ whole genome shotgun (WGS) entry which is preliminary data.</text>
</comment>
<dbReference type="OrthoDB" id="6773263at2759"/>
<reference evidence="2" key="1">
    <citation type="submission" date="2020-02" db="EMBL/GenBank/DDBJ databases">
        <title>Bird 10,000 Genomes (B10K) Project - Family phase.</title>
        <authorList>
            <person name="Zhang G."/>
        </authorList>
    </citation>
    <scope>NUCLEOTIDE SEQUENCE</scope>
    <source>
        <strain evidence="2">B10K-DU-029-61</strain>
        <tissue evidence="2">Blood</tissue>
    </source>
</reference>
<sequence>PWKYLGFLLFEQKIVPQPIVLRTSVKTVRDLQKLSGITDWFRPTLGISTEELSPL</sequence>
<dbReference type="GO" id="GO:0003964">
    <property type="term" value="F:RNA-directed DNA polymerase activity"/>
    <property type="evidence" value="ECO:0007669"/>
    <property type="project" value="InterPro"/>
</dbReference>
<dbReference type="Proteomes" id="UP000658642">
    <property type="component" value="Unassembled WGS sequence"/>
</dbReference>
<gene>
    <name evidence="2" type="primary">Ervk18_2</name>
    <name evidence="2" type="ORF">ATRCLA_R15676</name>
</gene>
<dbReference type="Pfam" id="PF06817">
    <property type="entry name" value="RVT_thumb"/>
    <property type="match status" value="1"/>
</dbReference>